<dbReference type="Proteomes" id="UP000836788">
    <property type="component" value="Chromosome 2"/>
</dbReference>
<dbReference type="PANTHER" id="PTHR10696">
    <property type="entry name" value="GAMMA-BUTYROBETAINE HYDROXYLASE-RELATED"/>
    <property type="match status" value="1"/>
</dbReference>
<gene>
    <name evidence="2" type="ORF">PTTT1_LOCUS25744</name>
</gene>
<evidence type="ECO:0008006" key="3">
    <source>
        <dbReference type="Google" id="ProtNLM"/>
    </source>
</evidence>
<proteinExistence type="predicted"/>
<evidence type="ECO:0000256" key="1">
    <source>
        <dbReference type="ARBA" id="ARBA00023002"/>
    </source>
</evidence>
<dbReference type="EMBL" id="OU594943">
    <property type="protein sequence ID" value="CAG9284372.1"/>
    <property type="molecule type" value="Genomic_DNA"/>
</dbReference>
<dbReference type="AlphaFoldDB" id="A0A8J9SX94"/>
<dbReference type="Gene3D" id="3.60.130.10">
    <property type="entry name" value="Clavaminate synthase-like"/>
    <property type="match status" value="1"/>
</dbReference>
<dbReference type="GO" id="GO:0016491">
    <property type="term" value="F:oxidoreductase activity"/>
    <property type="evidence" value="ECO:0007669"/>
    <property type="project" value="UniProtKB-KW"/>
</dbReference>
<protein>
    <recommendedName>
        <fullName evidence="3">TauD/TfdA-like domain-containing protein</fullName>
    </recommendedName>
</protein>
<dbReference type="InterPro" id="IPR050411">
    <property type="entry name" value="AlphaKG_dependent_hydroxylases"/>
</dbReference>
<accession>A0A8J9SX94</accession>
<reference evidence="2" key="1">
    <citation type="submission" date="2022-02" db="EMBL/GenBank/DDBJ databases">
        <authorList>
            <person name="Giguere J D."/>
        </authorList>
    </citation>
    <scope>NUCLEOTIDE SEQUENCE</scope>
    <source>
        <strain evidence="2">CCAP 1055/1</strain>
    </source>
</reference>
<name>A0A8J9SX94_PHATR</name>
<keyword evidence="1" id="KW-0560">Oxidoreductase</keyword>
<dbReference type="InterPro" id="IPR042098">
    <property type="entry name" value="TauD-like_sf"/>
</dbReference>
<dbReference type="PANTHER" id="PTHR10696:SF21">
    <property type="entry name" value="TAUD_TFDA-LIKE DOMAIN-CONTAINING PROTEIN"/>
    <property type="match status" value="1"/>
</dbReference>
<sequence>MAALAVSAARSIRKEVVNPRWWSGAYDVIDTSRFIIDGKGKVCKSDLLPTSWLGQEIQEKYDDVGVLHLQNTGLVDMADQRTLARIIMGEETEYEGGANPRGRAEGLANVYDIGAPLVADLHYHHEMTYKSHSVTSLGFLCKHAVATRPGVGWSFVSDSVQAHDYIMQTELGQKLKEKGLCFLRRMTDAEDKHMLDRNKQGSVYNHWQQSWMTSCPQEAEGRANAQGLQVEWLDDKEDGRIMQTRYYKSAFEYISFLDRNIMVTSIADDGEWFDSWPGIMDIPQEKRPLEMLFGDNEPFTLEEKQLWTDIYGMFGIPITWKPGDVAVVCNMRFAHGRPGIELLPGEKRELGVMLGPFYERMETREDKW</sequence>
<dbReference type="SUPFAM" id="SSF51197">
    <property type="entry name" value="Clavaminate synthase-like"/>
    <property type="match status" value="1"/>
</dbReference>
<evidence type="ECO:0000313" key="2">
    <source>
        <dbReference type="EMBL" id="CAG9284372.1"/>
    </source>
</evidence>
<organism evidence="2">
    <name type="scientific">Phaeodactylum tricornutum</name>
    <name type="common">Diatom</name>
    <dbReference type="NCBI Taxonomy" id="2850"/>
    <lineage>
        <taxon>Eukaryota</taxon>
        <taxon>Sar</taxon>
        <taxon>Stramenopiles</taxon>
        <taxon>Ochrophyta</taxon>
        <taxon>Bacillariophyta</taxon>
        <taxon>Bacillariophyceae</taxon>
        <taxon>Bacillariophycidae</taxon>
        <taxon>Naviculales</taxon>
        <taxon>Phaeodactylaceae</taxon>
        <taxon>Phaeodactylum</taxon>
    </lineage>
</organism>